<accession>A0AAX3W754</accession>
<sequence length="110" mass="11847">MSGFYFLVIVTIISAIVSLGFSLNAVADRKQNQKSQTNALYALSRSLVLFLLSIIALFTGSAAFLTGVALAVALTHIFDGFIGIILKNDFKTYGPFITGFLHLVIIAIFA</sequence>
<organism evidence="2 3">
    <name type="scientific">Mammaliicoccus lentus</name>
    <name type="common">Staphylococcus lentus</name>
    <dbReference type="NCBI Taxonomy" id="42858"/>
    <lineage>
        <taxon>Bacteria</taxon>
        <taxon>Bacillati</taxon>
        <taxon>Bacillota</taxon>
        <taxon>Bacilli</taxon>
        <taxon>Bacillales</taxon>
        <taxon>Staphylococcaceae</taxon>
        <taxon>Mammaliicoccus</taxon>
    </lineage>
</organism>
<reference evidence="2" key="1">
    <citation type="journal article" date="2023" name="Antibiotics">
        <title>Prevalence and Molecular Characterization of Methicillin-Resistant Staphylococci (MRS) and Mammaliicocci (MRM) in Dromedary Camels from Algeria: First Detection of SCCmec-mecC Hybrid in Methicillin-Resistant Mammaliicoccus lentus.</title>
        <authorList>
            <person name="Belhout C."/>
            <person name="Boyen F."/>
            <person name="Vereecke N."/>
            <person name="Theuns S."/>
            <person name="Taibi N."/>
            <person name="Stegger M."/>
            <person name="de la Fe-Rodriguez P.Y."/>
            <person name="Bouayad L."/>
            <person name="Elgroud R."/>
            <person name="Butaye P."/>
        </authorList>
    </citation>
    <scope>NUCLEOTIDE SEQUENCE</scope>
    <source>
        <strain evidence="2">7048</strain>
    </source>
</reference>
<proteinExistence type="predicted"/>
<dbReference type="AlphaFoldDB" id="A0AAX3W754"/>
<dbReference type="RefSeq" id="WP_070044935.1">
    <property type="nucleotide sequence ID" value="NZ_CP118848.1"/>
</dbReference>
<name>A0AAX3W754_MAMLE</name>
<keyword evidence="1" id="KW-1133">Transmembrane helix</keyword>
<keyword evidence="1" id="KW-0812">Transmembrane</keyword>
<evidence type="ECO:0000313" key="2">
    <source>
        <dbReference type="EMBL" id="WHI60825.1"/>
    </source>
</evidence>
<keyword evidence="1" id="KW-0472">Membrane</keyword>
<evidence type="ECO:0000256" key="1">
    <source>
        <dbReference type="SAM" id="Phobius"/>
    </source>
</evidence>
<feature type="transmembrane region" description="Helical" evidence="1">
    <location>
        <begin position="6"/>
        <end position="27"/>
    </location>
</feature>
<dbReference type="Proteomes" id="UP001223261">
    <property type="component" value="Chromosome"/>
</dbReference>
<dbReference type="EMBL" id="CP118848">
    <property type="protein sequence ID" value="WHI60825.1"/>
    <property type="molecule type" value="Genomic_DNA"/>
</dbReference>
<feature type="transmembrane region" description="Helical" evidence="1">
    <location>
        <begin position="93"/>
        <end position="109"/>
    </location>
</feature>
<protein>
    <submittedName>
        <fullName evidence="2">Uncharacterized protein</fullName>
    </submittedName>
</protein>
<feature type="transmembrane region" description="Helical" evidence="1">
    <location>
        <begin position="39"/>
        <end position="58"/>
    </location>
</feature>
<evidence type="ECO:0000313" key="3">
    <source>
        <dbReference type="Proteomes" id="UP001223261"/>
    </source>
</evidence>
<gene>
    <name evidence="2" type="ORF">PYH69_04115</name>
</gene>